<name>A0A2P8FG50_9RHOB</name>
<dbReference type="Proteomes" id="UP000240418">
    <property type="component" value="Unassembled WGS sequence"/>
</dbReference>
<accession>A0A2P8FG50</accession>
<protein>
    <submittedName>
        <fullName evidence="1">Uncharacterized protein</fullName>
    </submittedName>
</protein>
<sequence length="66" mass="7337">MAKLGGWIAPHFFADSKWRCGGGLPMVVWGCSWQGMARFERAGCRDFAEMAETHLRRRGTAHGLLG</sequence>
<reference evidence="1 2" key="1">
    <citation type="submission" date="2018-03" db="EMBL/GenBank/DDBJ databases">
        <title>Genomic Encyclopedia of Archaeal and Bacterial Type Strains, Phase II (KMG-II): from individual species to whole genera.</title>
        <authorList>
            <person name="Goeker M."/>
        </authorList>
    </citation>
    <scope>NUCLEOTIDE SEQUENCE [LARGE SCALE GENOMIC DNA]</scope>
    <source>
        <strain evidence="1 2">DSM 100673</strain>
    </source>
</reference>
<gene>
    <name evidence="1" type="ORF">CLV88_103336</name>
</gene>
<evidence type="ECO:0000313" key="1">
    <source>
        <dbReference type="EMBL" id="PSL20687.1"/>
    </source>
</evidence>
<comment type="caution">
    <text evidence="1">The sequence shown here is derived from an EMBL/GenBank/DDBJ whole genome shotgun (WGS) entry which is preliminary data.</text>
</comment>
<proteinExistence type="predicted"/>
<dbReference type="AlphaFoldDB" id="A0A2P8FG50"/>
<organism evidence="1 2">
    <name type="scientific">Shimia abyssi</name>
    <dbReference type="NCBI Taxonomy" id="1662395"/>
    <lineage>
        <taxon>Bacteria</taxon>
        <taxon>Pseudomonadati</taxon>
        <taxon>Pseudomonadota</taxon>
        <taxon>Alphaproteobacteria</taxon>
        <taxon>Rhodobacterales</taxon>
        <taxon>Roseobacteraceae</taxon>
    </lineage>
</organism>
<evidence type="ECO:0000313" key="2">
    <source>
        <dbReference type="Proteomes" id="UP000240418"/>
    </source>
</evidence>
<dbReference type="EMBL" id="PYGJ01000003">
    <property type="protein sequence ID" value="PSL20687.1"/>
    <property type="molecule type" value="Genomic_DNA"/>
</dbReference>
<keyword evidence="2" id="KW-1185">Reference proteome</keyword>